<keyword evidence="3" id="KW-1185">Reference proteome</keyword>
<evidence type="ECO:0000259" key="1">
    <source>
        <dbReference type="PROSITE" id="PS50846"/>
    </source>
</evidence>
<dbReference type="Gene3D" id="3.30.70.100">
    <property type="match status" value="1"/>
</dbReference>
<proteinExistence type="predicted"/>
<evidence type="ECO:0000313" key="3">
    <source>
        <dbReference type="Proteomes" id="UP000192359"/>
    </source>
</evidence>
<protein>
    <submittedName>
        <fullName evidence="2">Heavy metal transporter</fullName>
    </submittedName>
</protein>
<dbReference type="Proteomes" id="UP000192359">
    <property type="component" value="Unassembled WGS sequence"/>
</dbReference>
<accession>A0A1Y1RSD8</accession>
<dbReference type="OrthoDB" id="9813965at2"/>
<dbReference type="CDD" id="cd00371">
    <property type="entry name" value="HMA"/>
    <property type="match status" value="1"/>
</dbReference>
<gene>
    <name evidence="2" type="ORF">A7979_09260</name>
</gene>
<dbReference type="GO" id="GO:0046872">
    <property type="term" value="F:metal ion binding"/>
    <property type="evidence" value="ECO:0007669"/>
    <property type="project" value="InterPro"/>
</dbReference>
<dbReference type="EMBL" id="LXWF01000002">
    <property type="protein sequence ID" value="ORC25010.1"/>
    <property type="molecule type" value="Genomic_DNA"/>
</dbReference>
<dbReference type="InterPro" id="IPR036163">
    <property type="entry name" value="HMA_dom_sf"/>
</dbReference>
<reference evidence="2 3" key="1">
    <citation type="submission" date="2016-05" db="EMBL/GenBank/DDBJ databases">
        <title>Draft genome sequence of a porcine commensal Rothia nasimurium.</title>
        <authorList>
            <person name="Gaiser R.A."/>
            <person name="Van Baarlen P."/>
            <person name="Wells J.M."/>
        </authorList>
    </citation>
    <scope>NUCLEOTIDE SEQUENCE [LARGE SCALE GENOMIC DNA]</scope>
    <source>
        <strain evidence="2 3">PT-32</strain>
    </source>
</reference>
<name>A0A1Y1RSD8_9MICC</name>
<dbReference type="Pfam" id="PF00403">
    <property type="entry name" value="HMA"/>
    <property type="match status" value="1"/>
</dbReference>
<dbReference type="PROSITE" id="PS50846">
    <property type="entry name" value="HMA_2"/>
    <property type="match status" value="1"/>
</dbReference>
<organism evidence="2 3">
    <name type="scientific">Rothia nasimurium</name>
    <dbReference type="NCBI Taxonomy" id="85336"/>
    <lineage>
        <taxon>Bacteria</taxon>
        <taxon>Bacillati</taxon>
        <taxon>Actinomycetota</taxon>
        <taxon>Actinomycetes</taxon>
        <taxon>Micrococcales</taxon>
        <taxon>Micrococcaceae</taxon>
        <taxon>Rothia</taxon>
    </lineage>
</organism>
<comment type="caution">
    <text evidence="2">The sequence shown here is derived from an EMBL/GenBank/DDBJ whole genome shotgun (WGS) entry which is preliminary data.</text>
</comment>
<dbReference type="SUPFAM" id="SSF55008">
    <property type="entry name" value="HMA, heavy metal-associated domain"/>
    <property type="match status" value="1"/>
</dbReference>
<evidence type="ECO:0000313" key="2">
    <source>
        <dbReference type="EMBL" id="ORC25010.1"/>
    </source>
</evidence>
<dbReference type="InterPro" id="IPR006121">
    <property type="entry name" value="HMA_dom"/>
</dbReference>
<dbReference type="AlphaFoldDB" id="A0A1Y1RSD8"/>
<dbReference type="RefSeq" id="WP_083090650.1">
    <property type="nucleotide sequence ID" value="NZ_LXWF01000002.1"/>
</dbReference>
<sequence length="71" mass="7349">MSATIVKATGLTCNHCAMSVREEIEEIENVTGVEVDVVKDGESTVTINHTGDLDATAVSAAIEEAGFTPVA</sequence>
<feature type="domain" description="HMA" evidence="1">
    <location>
        <begin position="2"/>
        <end position="70"/>
    </location>
</feature>